<evidence type="ECO:0000256" key="16">
    <source>
        <dbReference type="SAM" id="SignalP"/>
    </source>
</evidence>
<dbReference type="Proteomes" id="UP001320420">
    <property type="component" value="Unassembled WGS sequence"/>
</dbReference>
<gene>
    <name evidence="17" type="ORF">SLS62_009751</name>
</gene>
<evidence type="ECO:0000256" key="10">
    <source>
        <dbReference type="ARBA" id="ARBA00022989"/>
    </source>
</evidence>
<organism evidence="17 18">
    <name type="scientific">Diatrype stigma</name>
    <dbReference type="NCBI Taxonomy" id="117547"/>
    <lineage>
        <taxon>Eukaryota</taxon>
        <taxon>Fungi</taxon>
        <taxon>Dikarya</taxon>
        <taxon>Ascomycota</taxon>
        <taxon>Pezizomycotina</taxon>
        <taxon>Sordariomycetes</taxon>
        <taxon>Xylariomycetidae</taxon>
        <taxon>Xylariales</taxon>
        <taxon>Diatrypaceae</taxon>
        <taxon>Diatrype</taxon>
    </lineage>
</organism>
<keyword evidence="8" id="KW-0256">Endoplasmic reticulum</keyword>
<comment type="similarity">
    <text evidence="2">Belongs to the SARAF family.</text>
</comment>
<dbReference type="EMBL" id="JAKJXP020000107">
    <property type="protein sequence ID" value="KAK7745643.1"/>
    <property type="molecule type" value="Genomic_DNA"/>
</dbReference>
<dbReference type="Pfam" id="PF06682">
    <property type="entry name" value="SARAF"/>
    <property type="match status" value="1"/>
</dbReference>
<evidence type="ECO:0000256" key="9">
    <source>
        <dbReference type="ARBA" id="ARBA00022837"/>
    </source>
</evidence>
<evidence type="ECO:0000256" key="1">
    <source>
        <dbReference type="ARBA" id="ARBA00004115"/>
    </source>
</evidence>
<evidence type="ECO:0000256" key="13">
    <source>
        <dbReference type="ARBA" id="ARBA00031116"/>
    </source>
</evidence>
<proteinExistence type="inferred from homology"/>
<evidence type="ECO:0000256" key="12">
    <source>
        <dbReference type="ARBA" id="ARBA00023136"/>
    </source>
</evidence>
<keyword evidence="4" id="KW-0813">Transport</keyword>
<dbReference type="PANTHER" id="PTHR15929">
    <property type="entry name" value="STORE-OPERATED CALCIUM ENTRY-ASSOCIATED REGULATORY FACTOR"/>
    <property type="match status" value="1"/>
</dbReference>
<dbReference type="InterPro" id="IPR009567">
    <property type="entry name" value="SARAF"/>
</dbReference>
<feature type="chain" id="PRO_5042941089" description="Store-operated calcium entry-associated regulatory factor" evidence="16">
    <location>
        <begin position="26"/>
        <end position="363"/>
    </location>
</feature>
<feature type="region of interest" description="Disordered" evidence="14">
    <location>
        <begin position="305"/>
        <end position="363"/>
    </location>
</feature>
<accession>A0AAN9ULP8</accession>
<dbReference type="GO" id="GO:0006816">
    <property type="term" value="P:calcium ion transport"/>
    <property type="evidence" value="ECO:0007669"/>
    <property type="project" value="UniProtKB-KW"/>
</dbReference>
<keyword evidence="12 15" id="KW-0472">Membrane</keyword>
<feature type="transmembrane region" description="Helical" evidence="15">
    <location>
        <begin position="193"/>
        <end position="217"/>
    </location>
</feature>
<evidence type="ECO:0000256" key="5">
    <source>
        <dbReference type="ARBA" id="ARBA00022568"/>
    </source>
</evidence>
<sequence length="363" mass="37214">MHLTCPSLLPILLAIATLTPTPTLAAKSSKPPKSPSRDAILLSDVETLTLRAGRPTTHRRVSAIPQLKCVSPPAICRLHEPEVMRCTNAGGGYGGREDAAWSCTAPLPPELRLGSTDVVCEGYGGPDDPYVLRGSCGVEYRLALTERGEERFPELVGETKNKNKKGGQGGGGLSWEGGRVSVDDDYENDKIDWSGWLFGVVFIAVALWILVSACSAANPNGGDRVRRAPRRGGGGGGGGGFWPGGGGGGDGYGGGGWDDPPPPYPGTKPSYSPAAHQAGQGWRPGFWTGLAGGGAAGYAAANMAGNRTTNNNSRLRNNDYGGGGGSSSWGSSSRSGGGGGGGGSASTSTDRYESTGFGSTSRR</sequence>
<feature type="compositionally biased region" description="Gly residues" evidence="14">
    <location>
        <begin position="166"/>
        <end position="175"/>
    </location>
</feature>
<evidence type="ECO:0000256" key="11">
    <source>
        <dbReference type="ARBA" id="ARBA00023065"/>
    </source>
</evidence>
<evidence type="ECO:0000313" key="18">
    <source>
        <dbReference type="Proteomes" id="UP001320420"/>
    </source>
</evidence>
<keyword evidence="18" id="KW-1185">Reference proteome</keyword>
<dbReference type="GO" id="GO:0005789">
    <property type="term" value="C:endoplasmic reticulum membrane"/>
    <property type="evidence" value="ECO:0007669"/>
    <property type="project" value="UniProtKB-SubCell"/>
</dbReference>
<evidence type="ECO:0000256" key="3">
    <source>
        <dbReference type="ARBA" id="ARBA00016584"/>
    </source>
</evidence>
<keyword evidence="7 16" id="KW-0732">Signal</keyword>
<keyword evidence="9" id="KW-0106">Calcium</keyword>
<keyword evidence="5" id="KW-0109">Calcium transport</keyword>
<evidence type="ECO:0000256" key="8">
    <source>
        <dbReference type="ARBA" id="ARBA00022824"/>
    </source>
</evidence>
<evidence type="ECO:0000256" key="14">
    <source>
        <dbReference type="SAM" id="MobiDB-lite"/>
    </source>
</evidence>
<feature type="compositionally biased region" description="Gly residues" evidence="14">
    <location>
        <begin position="231"/>
        <end position="257"/>
    </location>
</feature>
<feature type="compositionally biased region" description="Low complexity" evidence="14">
    <location>
        <begin position="305"/>
        <end position="315"/>
    </location>
</feature>
<feature type="compositionally biased region" description="Gly residues" evidence="14">
    <location>
        <begin position="335"/>
        <end position="344"/>
    </location>
</feature>
<evidence type="ECO:0000256" key="15">
    <source>
        <dbReference type="SAM" id="Phobius"/>
    </source>
</evidence>
<dbReference type="GO" id="GO:2001256">
    <property type="term" value="P:regulation of store-operated calcium entry"/>
    <property type="evidence" value="ECO:0007669"/>
    <property type="project" value="InterPro"/>
</dbReference>
<feature type="region of interest" description="Disordered" evidence="14">
    <location>
        <begin position="220"/>
        <end position="279"/>
    </location>
</feature>
<keyword evidence="6 15" id="KW-0812">Transmembrane</keyword>
<evidence type="ECO:0000256" key="4">
    <source>
        <dbReference type="ARBA" id="ARBA00022448"/>
    </source>
</evidence>
<comment type="subcellular location">
    <subcellularLocation>
        <location evidence="1">Endoplasmic reticulum membrane</location>
        <topology evidence="1">Single-pass type I membrane protein</topology>
    </subcellularLocation>
</comment>
<comment type="caution">
    <text evidence="17">The sequence shown here is derived from an EMBL/GenBank/DDBJ whole genome shotgun (WGS) entry which is preliminary data.</text>
</comment>
<keyword evidence="10 15" id="KW-1133">Transmembrane helix</keyword>
<keyword evidence="11" id="KW-0406">Ion transport</keyword>
<evidence type="ECO:0000256" key="7">
    <source>
        <dbReference type="ARBA" id="ARBA00022729"/>
    </source>
</evidence>
<protein>
    <recommendedName>
        <fullName evidence="3">Store-operated calcium entry-associated regulatory factor</fullName>
    </recommendedName>
    <alternativeName>
        <fullName evidence="13">Transmembrane protein 66</fullName>
    </alternativeName>
</protein>
<name>A0AAN9ULP8_9PEZI</name>
<evidence type="ECO:0000256" key="6">
    <source>
        <dbReference type="ARBA" id="ARBA00022692"/>
    </source>
</evidence>
<dbReference type="AlphaFoldDB" id="A0AAN9ULP8"/>
<dbReference type="PANTHER" id="PTHR15929:SF0">
    <property type="entry name" value="STORE-OPERATED CALCIUM ENTRY-ASSOCIATED REGULATORY FACTOR"/>
    <property type="match status" value="1"/>
</dbReference>
<evidence type="ECO:0000256" key="2">
    <source>
        <dbReference type="ARBA" id="ARBA00006833"/>
    </source>
</evidence>
<feature type="signal peptide" evidence="16">
    <location>
        <begin position="1"/>
        <end position="25"/>
    </location>
</feature>
<feature type="region of interest" description="Disordered" evidence="14">
    <location>
        <begin position="158"/>
        <end position="179"/>
    </location>
</feature>
<reference evidence="17 18" key="1">
    <citation type="submission" date="2024-02" db="EMBL/GenBank/DDBJ databases">
        <title>De novo assembly and annotation of 12 fungi associated with fruit tree decline syndrome in Ontario, Canada.</title>
        <authorList>
            <person name="Sulman M."/>
            <person name="Ellouze W."/>
            <person name="Ilyukhin E."/>
        </authorList>
    </citation>
    <scope>NUCLEOTIDE SEQUENCE [LARGE SCALE GENOMIC DNA]</scope>
    <source>
        <strain evidence="17 18">M11/M66-122</strain>
    </source>
</reference>
<evidence type="ECO:0000313" key="17">
    <source>
        <dbReference type="EMBL" id="KAK7745643.1"/>
    </source>
</evidence>